<dbReference type="EMBL" id="FBVY01000002">
    <property type="protein sequence ID" value="CUW85722.1"/>
    <property type="molecule type" value="Genomic_DNA"/>
</dbReference>
<protein>
    <recommendedName>
        <fullName evidence="2">Tape measure protein N-terminal domain-containing protein</fullName>
    </recommendedName>
</protein>
<dbReference type="InterPro" id="IPR013491">
    <property type="entry name" value="Tape_meas_N"/>
</dbReference>
<keyword evidence="4" id="KW-1185">Reference proteome</keyword>
<accession>A0A9W5AY05</accession>
<dbReference type="Proteomes" id="UP000191933">
    <property type="component" value="Unassembled WGS sequence"/>
</dbReference>
<evidence type="ECO:0000259" key="2">
    <source>
        <dbReference type="Pfam" id="PF20155"/>
    </source>
</evidence>
<reference evidence="3 4" key="1">
    <citation type="submission" date="2016-01" db="EMBL/GenBank/DDBJ databases">
        <authorList>
            <person name="Regsiter A."/>
            <person name="william w."/>
        </authorList>
    </citation>
    <scope>NUCLEOTIDE SEQUENCE [LARGE SCALE GENOMIC DNA]</scope>
    <source>
        <strain evidence="3 4">CFBP 5494</strain>
    </source>
</reference>
<evidence type="ECO:0000313" key="4">
    <source>
        <dbReference type="Proteomes" id="UP000191933"/>
    </source>
</evidence>
<feature type="coiled-coil region" evidence="1">
    <location>
        <begin position="379"/>
        <end position="449"/>
    </location>
</feature>
<evidence type="ECO:0000256" key="1">
    <source>
        <dbReference type="SAM" id="Coils"/>
    </source>
</evidence>
<dbReference type="RefSeq" id="WP_080822604.1">
    <property type="nucleotide sequence ID" value="NZ_LT009718.1"/>
</dbReference>
<evidence type="ECO:0000313" key="3">
    <source>
        <dbReference type="EMBL" id="CUW85722.1"/>
    </source>
</evidence>
<organism evidence="3 4">
    <name type="scientific">Agrobacterium genomosp. 2 str. CFBP 5494</name>
    <dbReference type="NCBI Taxonomy" id="1183436"/>
    <lineage>
        <taxon>Bacteria</taxon>
        <taxon>Pseudomonadati</taxon>
        <taxon>Pseudomonadota</taxon>
        <taxon>Alphaproteobacteria</taxon>
        <taxon>Hyphomicrobiales</taxon>
        <taxon>Rhizobiaceae</taxon>
        <taxon>Rhizobium/Agrobacterium group</taxon>
        <taxon>Agrobacterium</taxon>
        <taxon>Agrobacterium tumefaciens complex</taxon>
    </lineage>
</organism>
<dbReference type="AlphaFoldDB" id="A0A9W5AY05"/>
<dbReference type="Pfam" id="PF20155">
    <property type="entry name" value="TMP_3"/>
    <property type="match status" value="1"/>
</dbReference>
<name>A0A9W5AY05_9HYPH</name>
<sequence>MSQTLEALVVELRADIKGLQTSLQTAASDVSRFSNKASSDVDGFQAAIIRARTAIISLGLAWKAFEIGKGIVDAGVQLEAMRSRMLAATGDANVAADALAYVAAEADRLGIDIQSASNGFAGFSASALRAGLTLQQTKDIFTGVTEAAVSLRLPTEQVNLVFKALEQMAGKGVVSMEELRGQLGDALPGAFEIAAKAMGKTAAEFSKRVADGQVISADFLPRFGEAVRREMGGAVEEASQGAQAAFNRLGNAFFKMQTQIASSGLLDVVVESVNSLTAAISDPELASGLGTLISGMAKIAEFALKAASAIGSVVAAANRMIEAVGNSAFGALFGSAGTQAIQQARQQTEKAAAAAQTQVKAPAVSGSYTLGTVAPIGVSENEKKAREKAAKQQEQMRDRLRGQVDSMAYGFADPEEQSALDIEKQQKVLEEALEAKAITEQEYRDLSLEAEIAYQDELTRIREDATQKEIEMRERAGQLEVSMRENVLNSTMALLQVFAGKNKAIAMAMLVFDKARAIAQATIETHVAAAAALKYDPTGATSARVTAMGYANVALIAATGIAQLATMGSGGGNSGSGSSYGGASGSGYTSSSGNGFESSGQNKSVFITLNGDDATYYSKNNIRKLLESINDALGDGSNLKIAVGA</sequence>
<gene>
    <name evidence="3" type="ORF">AGR2A_Cc100239</name>
</gene>
<feature type="domain" description="Tape measure protein N-terminal" evidence="2">
    <location>
        <begin position="70"/>
        <end position="260"/>
    </location>
</feature>
<dbReference type="NCBIfam" id="TIGR02675">
    <property type="entry name" value="tape_meas_nterm"/>
    <property type="match status" value="1"/>
</dbReference>
<proteinExistence type="predicted"/>
<comment type="caution">
    <text evidence="3">The sequence shown here is derived from an EMBL/GenBank/DDBJ whole genome shotgun (WGS) entry which is preliminary data.</text>
</comment>
<keyword evidence="1" id="KW-0175">Coiled coil</keyword>